<sequence>MKISLLSDLHVEHFESFSSFQDKYEEKFHRKLLSTKLIEEGSDVLILAGDVANVKQESFKELLNDVSHRFKHVIYVAGNHEFYGNEYYSCMESMKQVCLEKKNIHFLDQSVVEIKDDETGEMVVFIGCILWSRVPEASKPFVGTSMNDYKVIKIQDNASTEPVNLTVNDTVKWFEEQVQFIEKQIQLAKQENKRAIIVTHNAPLTKGVSDPKYENSTTEFTKHLNTAFATDLRHLMGPPVIAWFFGHTHFSSRQCHNQTIVASNQLGYLLFGNEKNELYDEFWVFDTNHIDYSKYKQVSDHSTENNEHHATSAQTTTTSNKKKCLFM</sequence>
<proteinExistence type="predicted"/>
<feature type="domain" description="Calcineurin-like phosphoesterase" evidence="2">
    <location>
        <begin position="1"/>
        <end position="249"/>
    </location>
</feature>
<protein>
    <recommendedName>
        <fullName evidence="2">Calcineurin-like phosphoesterase domain-containing protein</fullName>
    </recommendedName>
</protein>
<dbReference type="InterPro" id="IPR004843">
    <property type="entry name" value="Calcineurin-like_PHP"/>
</dbReference>
<feature type="compositionally biased region" description="Basic and acidic residues" evidence="1">
    <location>
        <begin position="301"/>
        <end position="310"/>
    </location>
</feature>
<keyword evidence="4" id="KW-1185">Reference proteome</keyword>
<dbReference type="EMBL" id="PYSW02000023">
    <property type="protein sequence ID" value="KAG2382626.1"/>
    <property type="molecule type" value="Genomic_DNA"/>
</dbReference>
<dbReference type="Pfam" id="PF00149">
    <property type="entry name" value="Metallophos"/>
    <property type="match status" value="1"/>
</dbReference>
<dbReference type="PANTHER" id="PTHR37844">
    <property type="entry name" value="SER/THR PROTEIN PHOSPHATASE SUPERFAMILY (AFU_ORTHOLOGUE AFUA_1G14840)"/>
    <property type="match status" value="1"/>
</dbReference>
<dbReference type="InterPro" id="IPR029052">
    <property type="entry name" value="Metallo-depent_PP-like"/>
</dbReference>
<dbReference type="Proteomes" id="UP000816034">
    <property type="component" value="Unassembled WGS sequence"/>
</dbReference>
<dbReference type="Gene3D" id="3.60.21.10">
    <property type="match status" value="1"/>
</dbReference>
<organism evidence="3 4">
    <name type="scientific">Naegleria lovaniensis</name>
    <name type="common">Amoeba</name>
    <dbReference type="NCBI Taxonomy" id="51637"/>
    <lineage>
        <taxon>Eukaryota</taxon>
        <taxon>Discoba</taxon>
        <taxon>Heterolobosea</taxon>
        <taxon>Tetramitia</taxon>
        <taxon>Eutetramitia</taxon>
        <taxon>Vahlkampfiidae</taxon>
        <taxon>Naegleria</taxon>
    </lineage>
</organism>
<name>A0AA88KNJ2_NAELO</name>
<evidence type="ECO:0000259" key="2">
    <source>
        <dbReference type="Pfam" id="PF00149"/>
    </source>
</evidence>
<dbReference type="SUPFAM" id="SSF56300">
    <property type="entry name" value="Metallo-dependent phosphatases"/>
    <property type="match status" value="1"/>
</dbReference>
<dbReference type="PANTHER" id="PTHR37844:SF1">
    <property type="entry name" value="CALCINEURIN-LIKE PHOSPHOESTERASE DOMAIN-CONTAINING PROTEIN"/>
    <property type="match status" value="1"/>
</dbReference>
<dbReference type="AlphaFoldDB" id="A0AA88KNJ2"/>
<dbReference type="GO" id="GO:0016787">
    <property type="term" value="F:hydrolase activity"/>
    <property type="evidence" value="ECO:0007669"/>
    <property type="project" value="InterPro"/>
</dbReference>
<evidence type="ECO:0000256" key="1">
    <source>
        <dbReference type="SAM" id="MobiDB-lite"/>
    </source>
</evidence>
<dbReference type="GeneID" id="68097661"/>
<dbReference type="RefSeq" id="XP_044548305.1">
    <property type="nucleotide sequence ID" value="XM_044694931.1"/>
</dbReference>
<evidence type="ECO:0000313" key="3">
    <source>
        <dbReference type="EMBL" id="KAG2382626.1"/>
    </source>
</evidence>
<evidence type="ECO:0000313" key="4">
    <source>
        <dbReference type="Proteomes" id="UP000816034"/>
    </source>
</evidence>
<gene>
    <name evidence="3" type="ORF">C9374_005206</name>
</gene>
<feature type="region of interest" description="Disordered" evidence="1">
    <location>
        <begin position="301"/>
        <end position="320"/>
    </location>
</feature>
<reference evidence="3 4" key="1">
    <citation type="journal article" date="2018" name="BMC Genomics">
        <title>The genome of Naegleria lovaniensis, the basis for a comparative approach to unravel pathogenicity factors of the human pathogenic amoeba N. fowleri.</title>
        <authorList>
            <person name="Liechti N."/>
            <person name="Schurch N."/>
            <person name="Bruggmann R."/>
            <person name="Wittwer M."/>
        </authorList>
    </citation>
    <scope>NUCLEOTIDE SEQUENCE [LARGE SCALE GENOMIC DNA]</scope>
    <source>
        <strain evidence="3 4">ATCC 30569</strain>
    </source>
</reference>
<accession>A0AA88KNJ2</accession>
<comment type="caution">
    <text evidence="3">The sequence shown here is derived from an EMBL/GenBank/DDBJ whole genome shotgun (WGS) entry which is preliminary data.</text>
</comment>